<dbReference type="Gene3D" id="3.10.450.40">
    <property type="match status" value="1"/>
</dbReference>
<dbReference type="InterPro" id="IPR025711">
    <property type="entry name" value="PepSY"/>
</dbReference>
<evidence type="ECO:0000259" key="3">
    <source>
        <dbReference type="Pfam" id="PF03413"/>
    </source>
</evidence>
<dbReference type="EMBL" id="BAAAHQ010000015">
    <property type="protein sequence ID" value="GAA0928984.1"/>
    <property type="molecule type" value="Genomic_DNA"/>
</dbReference>
<feature type="domain" description="PepSY" evidence="3">
    <location>
        <begin position="36"/>
        <end position="91"/>
    </location>
</feature>
<sequence>MQITKKFLLVGAGATALLVGGGAAAFAAVDSGPAPKITVEKAVELAQAEVSGAWVSSVDYDDDKSPHWSVELVKGNVEHEVELDAATGKVLHSKIDKDDENEKNDDRNDKDDND</sequence>
<evidence type="ECO:0000313" key="4">
    <source>
        <dbReference type="EMBL" id="GAA0928984.1"/>
    </source>
</evidence>
<keyword evidence="5" id="KW-1185">Reference proteome</keyword>
<feature type="compositionally biased region" description="Basic and acidic residues" evidence="1">
    <location>
        <begin position="104"/>
        <end position="114"/>
    </location>
</feature>
<protein>
    <recommendedName>
        <fullName evidence="3">PepSY domain-containing protein</fullName>
    </recommendedName>
</protein>
<reference evidence="5" key="1">
    <citation type="journal article" date="2019" name="Int. J. Syst. Evol. Microbiol.">
        <title>The Global Catalogue of Microorganisms (GCM) 10K type strain sequencing project: providing services to taxonomists for standard genome sequencing and annotation.</title>
        <authorList>
            <consortium name="The Broad Institute Genomics Platform"/>
            <consortium name="The Broad Institute Genome Sequencing Center for Infectious Disease"/>
            <person name="Wu L."/>
            <person name="Ma J."/>
        </authorList>
    </citation>
    <scope>NUCLEOTIDE SEQUENCE [LARGE SCALE GENOMIC DNA]</scope>
    <source>
        <strain evidence="5">JCM 11136</strain>
    </source>
</reference>
<feature type="signal peptide" evidence="2">
    <location>
        <begin position="1"/>
        <end position="27"/>
    </location>
</feature>
<evidence type="ECO:0000256" key="1">
    <source>
        <dbReference type="SAM" id="MobiDB-lite"/>
    </source>
</evidence>
<name>A0ABP4A038_9ACTN</name>
<gene>
    <name evidence="4" type="ORF">GCM10009560_32510</name>
</gene>
<feature type="chain" id="PRO_5045558250" description="PepSY domain-containing protein" evidence="2">
    <location>
        <begin position="28"/>
        <end position="114"/>
    </location>
</feature>
<dbReference type="Pfam" id="PF03413">
    <property type="entry name" value="PepSY"/>
    <property type="match status" value="1"/>
</dbReference>
<evidence type="ECO:0000313" key="5">
    <source>
        <dbReference type="Proteomes" id="UP001501578"/>
    </source>
</evidence>
<dbReference type="RefSeq" id="WP_343950695.1">
    <property type="nucleotide sequence ID" value="NZ_BAAAHQ010000015.1"/>
</dbReference>
<organism evidence="4 5">
    <name type="scientific">Nonomuraea longicatena</name>
    <dbReference type="NCBI Taxonomy" id="83682"/>
    <lineage>
        <taxon>Bacteria</taxon>
        <taxon>Bacillati</taxon>
        <taxon>Actinomycetota</taxon>
        <taxon>Actinomycetes</taxon>
        <taxon>Streptosporangiales</taxon>
        <taxon>Streptosporangiaceae</taxon>
        <taxon>Nonomuraea</taxon>
    </lineage>
</organism>
<keyword evidence="2" id="KW-0732">Signal</keyword>
<evidence type="ECO:0000256" key="2">
    <source>
        <dbReference type="SAM" id="SignalP"/>
    </source>
</evidence>
<proteinExistence type="predicted"/>
<comment type="caution">
    <text evidence="4">The sequence shown here is derived from an EMBL/GenBank/DDBJ whole genome shotgun (WGS) entry which is preliminary data.</text>
</comment>
<feature type="region of interest" description="Disordered" evidence="1">
    <location>
        <begin position="88"/>
        <end position="114"/>
    </location>
</feature>
<dbReference type="Proteomes" id="UP001501578">
    <property type="component" value="Unassembled WGS sequence"/>
</dbReference>
<accession>A0ABP4A038</accession>